<organism evidence="2 3">
    <name type="scientific">Vanrija albida</name>
    <dbReference type="NCBI Taxonomy" id="181172"/>
    <lineage>
        <taxon>Eukaryota</taxon>
        <taxon>Fungi</taxon>
        <taxon>Dikarya</taxon>
        <taxon>Basidiomycota</taxon>
        <taxon>Agaricomycotina</taxon>
        <taxon>Tremellomycetes</taxon>
        <taxon>Trichosporonales</taxon>
        <taxon>Trichosporonaceae</taxon>
        <taxon>Vanrija</taxon>
    </lineage>
</organism>
<dbReference type="PANTHER" id="PTHR43011">
    <property type="entry name" value="IRON-SULFUR CLUSTER ASSEMBLY 2 HOMOLOG, MITOCHONDRIAL"/>
    <property type="match status" value="1"/>
</dbReference>
<name>A0ABR3Q260_9TREE</name>
<proteinExistence type="inferred from homology"/>
<dbReference type="EMBL" id="JBBXJM010000004">
    <property type="protein sequence ID" value="KAL1408825.1"/>
    <property type="molecule type" value="Genomic_DNA"/>
</dbReference>
<dbReference type="Proteomes" id="UP001565368">
    <property type="component" value="Unassembled WGS sequence"/>
</dbReference>
<accession>A0ABR3Q260</accession>
<protein>
    <submittedName>
        <fullName evidence="2">[4Fe-4S] proteins maturation</fullName>
    </submittedName>
</protein>
<dbReference type="PANTHER" id="PTHR43011:SF1">
    <property type="entry name" value="IRON-SULFUR CLUSTER ASSEMBLY 2 HOMOLOG, MITOCHONDRIAL"/>
    <property type="match status" value="1"/>
</dbReference>
<sequence length="217" mass="22882">MTARLSSLAPAVRGIARASHACSSRVLLRAAAPAPSRFPPPLARRYASTAASMSSAAPNLPPIPSNPTVRVLPPSLEKVKDEGFFDDDVTLIPAADAKIVLTPEAIRQLALLASREPPDSTLALRVGVDSGGCHGYQYTMDLTEDRGVDDYVFQADGVTALPVLVDLMSLGLLKGATLHYATELIGSSFRLQDNPQAKEGGNCGCGVSWEAKDDVQV</sequence>
<comment type="similarity">
    <text evidence="1">Belongs to the HesB/IscA family.</text>
</comment>
<evidence type="ECO:0000313" key="2">
    <source>
        <dbReference type="EMBL" id="KAL1408825.1"/>
    </source>
</evidence>
<dbReference type="GeneID" id="95986682"/>
<keyword evidence="3" id="KW-1185">Reference proteome</keyword>
<reference evidence="2 3" key="1">
    <citation type="submission" date="2023-08" db="EMBL/GenBank/DDBJ databases">
        <title>Annotated Genome Sequence of Vanrija albida AlHP1.</title>
        <authorList>
            <person name="Herzog R."/>
        </authorList>
    </citation>
    <scope>NUCLEOTIDE SEQUENCE [LARGE SCALE GENOMIC DNA]</scope>
    <source>
        <strain evidence="2 3">AlHP1</strain>
    </source>
</reference>
<dbReference type="InterPro" id="IPR035903">
    <property type="entry name" value="HesB-like_dom_sf"/>
</dbReference>
<comment type="caution">
    <text evidence="2">The sequence shown here is derived from an EMBL/GenBank/DDBJ whole genome shotgun (WGS) entry which is preliminary data.</text>
</comment>
<dbReference type="NCBIfam" id="TIGR00049">
    <property type="entry name" value="iron-sulfur cluster assembly accessory protein"/>
    <property type="match status" value="1"/>
</dbReference>
<dbReference type="InterPro" id="IPR016092">
    <property type="entry name" value="ATAP"/>
</dbReference>
<dbReference type="RefSeq" id="XP_069208769.1">
    <property type="nucleotide sequence ID" value="XM_069354127.1"/>
</dbReference>
<gene>
    <name evidence="2" type="primary">ISA2</name>
    <name evidence="2" type="ORF">Q8F55_005639</name>
</gene>
<evidence type="ECO:0000256" key="1">
    <source>
        <dbReference type="ARBA" id="ARBA00006718"/>
    </source>
</evidence>
<evidence type="ECO:0000313" key="3">
    <source>
        <dbReference type="Proteomes" id="UP001565368"/>
    </source>
</evidence>
<dbReference type="Gene3D" id="2.60.300.12">
    <property type="entry name" value="HesB-like domain"/>
    <property type="match status" value="1"/>
</dbReference>
<dbReference type="SUPFAM" id="SSF89360">
    <property type="entry name" value="HesB-like domain"/>
    <property type="match status" value="1"/>
</dbReference>